<evidence type="ECO:0000256" key="1">
    <source>
        <dbReference type="SAM" id="MobiDB-lite"/>
    </source>
</evidence>
<dbReference type="Gene3D" id="1.20.58.340">
    <property type="entry name" value="Magnesium transport protein CorA, transmembrane region"/>
    <property type="match status" value="1"/>
</dbReference>
<sequence length="414" mass="47188">MGYERSHRGSTLPPARGHVYPRRIAIRKQHRYAPDLTGETQEMPFMPEQGTPSEEPQDTQKEPSPQAMSPGPLNFCIILTRDGRIDRLIDRPLEEYFAALPEASIAWIDYSTKDDAGEIERIAQQAGFSKLPIPKLSTGFYSAYEDYDTELGIMLPSVTMKNDNMTVHPLFVLIRENFILTVHSEDINRLLRFSRYAQPFFKRISSACTCDKITLMLERIIDENNDRNFEYLREIEMHGDAISKSLIEENIAKRQIAHRIYRMKHVLIDYLNVLWATKDVINSLQYGDADLITNDEKLLGRIGILSDNIERHIELSEQMSNVLASGLEVMQSIYNNQLQSLNNRFALVTAYLTVLGTAFLVPNTIATIAGSGVMGGQMAAQWWYIPLLATSTIVATAVSFLWVVHVWRSRKEEL</sequence>
<dbReference type="GO" id="GO:0046873">
    <property type="term" value="F:metal ion transmembrane transporter activity"/>
    <property type="evidence" value="ECO:0007669"/>
    <property type="project" value="InterPro"/>
</dbReference>
<organism evidence="3 4">
    <name type="scientific">Methanoregula boonei (strain DSM 21154 / JCM 14090 / 6A8)</name>
    <dbReference type="NCBI Taxonomy" id="456442"/>
    <lineage>
        <taxon>Archaea</taxon>
        <taxon>Methanobacteriati</taxon>
        <taxon>Methanobacteriota</taxon>
        <taxon>Stenosarchaea group</taxon>
        <taxon>Methanomicrobia</taxon>
        <taxon>Methanomicrobiales</taxon>
        <taxon>Methanoregulaceae</taxon>
        <taxon>Methanoregula</taxon>
    </lineage>
</organism>
<keyword evidence="2" id="KW-0812">Transmembrane</keyword>
<feature type="transmembrane region" description="Helical" evidence="2">
    <location>
        <begin position="345"/>
        <end position="370"/>
    </location>
</feature>
<reference evidence="4" key="1">
    <citation type="journal article" date="2015" name="Microbiology">
        <title>Genome of Methanoregula boonei 6A8 reveals adaptations to oligotrophic peatland environments.</title>
        <authorList>
            <person name="Braeuer S."/>
            <person name="Cadillo-Quiroz H."/>
            <person name="Kyrpides N."/>
            <person name="Woyke T."/>
            <person name="Goodwin L."/>
            <person name="Detter C."/>
            <person name="Podell S."/>
            <person name="Yavitt J.B."/>
            <person name="Zinder S.H."/>
        </authorList>
    </citation>
    <scope>NUCLEOTIDE SEQUENCE [LARGE SCALE GENOMIC DNA]</scope>
    <source>
        <strain evidence="4">DSM 21154 / JCM 14090 / 6A8</strain>
    </source>
</reference>
<dbReference type="Gene3D" id="3.30.460.20">
    <property type="entry name" value="CorA soluble domain-like"/>
    <property type="match status" value="1"/>
</dbReference>
<feature type="compositionally biased region" description="Basic residues" evidence="1">
    <location>
        <begin position="19"/>
        <end position="31"/>
    </location>
</feature>
<evidence type="ECO:0000313" key="4">
    <source>
        <dbReference type="Proteomes" id="UP000002408"/>
    </source>
</evidence>
<proteinExistence type="predicted"/>
<name>A7I5W6_METB6</name>
<keyword evidence="4" id="KW-1185">Reference proteome</keyword>
<dbReference type="EMBL" id="CP000780">
    <property type="protein sequence ID" value="ABS55127.1"/>
    <property type="molecule type" value="Genomic_DNA"/>
</dbReference>
<dbReference type="AlphaFoldDB" id="A7I5W6"/>
<gene>
    <name evidence="3" type="ordered locus">Mboo_0609</name>
</gene>
<keyword evidence="2" id="KW-0472">Membrane</keyword>
<evidence type="ECO:0000256" key="2">
    <source>
        <dbReference type="SAM" id="Phobius"/>
    </source>
</evidence>
<protein>
    <submittedName>
        <fullName evidence="3">Mg2+ transporter protein, CorA family protein</fullName>
    </submittedName>
</protein>
<dbReference type="GO" id="GO:0016020">
    <property type="term" value="C:membrane"/>
    <property type="evidence" value="ECO:0007669"/>
    <property type="project" value="InterPro"/>
</dbReference>
<dbReference type="Pfam" id="PF01544">
    <property type="entry name" value="CorA"/>
    <property type="match status" value="1"/>
</dbReference>
<dbReference type="InterPro" id="IPR002523">
    <property type="entry name" value="MgTranspt_CorA/ZnTranspt_ZntB"/>
</dbReference>
<dbReference type="SUPFAM" id="SSF143865">
    <property type="entry name" value="CorA soluble domain-like"/>
    <property type="match status" value="1"/>
</dbReference>
<dbReference type="Proteomes" id="UP000002408">
    <property type="component" value="Chromosome"/>
</dbReference>
<keyword evidence="2" id="KW-1133">Transmembrane helix</keyword>
<dbReference type="InterPro" id="IPR045861">
    <property type="entry name" value="CorA_cytoplasmic_dom"/>
</dbReference>
<dbReference type="HOGENOM" id="CLU_772957_0_0_2"/>
<dbReference type="eggNOG" id="arCOG02265">
    <property type="taxonomic scope" value="Archaea"/>
</dbReference>
<accession>A7I5W6</accession>
<feature type="transmembrane region" description="Helical" evidence="2">
    <location>
        <begin position="382"/>
        <end position="404"/>
    </location>
</feature>
<dbReference type="STRING" id="456442.Mboo_0609"/>
<dbReference type="KEGG" id="mbn:Mboo_0609"/>
<evidence type="ECO:0000313" key="3">
    <source>
        <dbReference type="EMBL" id="ABS55127.1"/>
    </source>
</evidence>
<feature type="region of interest" description="Disordered" evidence="1">
    <location>
        <begin position="1"/>
        <end position="72"/>
    </location>
</feature>